<dbReference type="SUPFAM" id="SSF53850">
    <property type="entry name" value="Periplasmic binding protein-like II"/>
    <property type="match status" value="1"/>
</dbReference>
<comment type="similarity">
    <text evidence="1">Belongs to the LysR transcriptional regulatory family.</text>
</comment>
<evidence type="ECO:0000256" key="4">
    <source>
        <dbReference type="ARBA" id="ARBA00023163"/>
    </source>
</evidence>
<sequence>MDAFSDLNLFALVARNRNLAAAARELGVTPPAVSKRLAQLEQRLGVRLVNRTTRRLSLTPEGELYLANGSRILDELSELEQLVTRSRGEPAGLLRVNASFGFGRAHVAPAVSAYVERFPAMKIQLQLTERPLSLQEEGFDLGIRFGEVPDARINARLLLKNRRIVCASPAYLKQHGKPAAPHDLTKHTCIVLRENDSAYGTWHFARGKRAETVKVDGALSSNDGSSVLRWALDGRGIVVRSQWEIGGHIERGELVPLLADWALPNADIHAIYLERNKLSAKLRSFVEFLGNYLREEPVGKKAAHGKAARP</sequence>
<dbReference type="Proteomes" id="UP000245712">
    <property type="component" value="Unassembled WGS sequence"/>
</dbReference>
<dbReference type="InterPro" id="IPR036388">
    <property type="entry name" value="WH-like_DNA-bd_sf"/>
</dbReference>
<dbReference type="SUPFAM" id="SSF46785">
    <property type="entry name" value="Winged helix' DNA-binding domain"/>
    <property type="match status" value="1"/>
</dbReference>
<dbReference type="CDD" id="cd08479">
    <property type="entry name" value="PBP2_CrgA_like_9"/>
    <property type="match status" value="1"/>
</dbReference>
<dbReference type="InterPro" id="IPR058163">
    <property type="entry name" value="LysR-type_TF_proteobact-type"/>
</dbReference>
<evidence type="ECO:0000259" key="5">
    <source>
        <dbReference type="PROSITE" id="PS50931"/>
    </source>
</evidence>
<gene>
    <name evidence="6" type="ORF">C7402_108171</name>
</gene>
<dbReference type="Pfam" id="PF00126">
    <property type="entry name" value="HTH_1"/>
    <property type="match status" value="1"/>
</dbReference>
<dbReference type="EMBL" id="QEOB01000008">
    <property type="protein sequence ID" value="PVX82798.1"/>
    <property type="molecule type" value="Genomic_DNA"/>
</dbReference>
<feature type="domain" description="HTH lysR-type" evidence="5">
    <location>
        <begin position="1"/>
        <end position="59"/>
    </location>
</feature>
<name>A0ABX5KP47_9BURK</name>
<dbReference type="PRINTS" id="PR00039">
    <property type="entry name" value="HTHLYSR"/>
</dbReference>
<evidence type="ECO:0000256" key="3">
    <source>
        <dbReference type="ARBA" id="ARBA00023125"/>
    </source>
</evidence>
<protein>
    <submittedName>
        <fullName evidence="6">LysR family transcriptional regulator</fullName>
    </submittedName>
</protein>
<dbReference type="Pfam" id="PF03466">
    <property type="entry name" value="LysR_substrate"/>
    <property type="match status" value="1"/>
</dbReference>
<dbReference type="Gene3D" id="3.40.190.290">
    <property type="match status" value="1"/>
</dbReference>
<dbReference type="PANTHER" id="PTHR30537">
    <property type="entry name" value="HTH-TYPE TRANSCRIPTIONAL REGULATOR"/>
    <property type="match status" value="1"/>
</dbReference>
<proteinExistence type="inferred from homology"/>
<keyword evidence="3" id="KW-0238">DNA-binding</keyword>
<dbReference type="Gene3D" id="1.10.10.10">
    <property type="entry name" value="Winged helix-like DNA-binding domain superfamily/Winged helix DNA-binding domain"/>
    <property type="match status" value="1"/>
</dbReference>
<dbReference type="InterPro" id="IPR005119">
    <property type="entry name" value="LysR_subst-bd"/>
</dbReference>
<evidence type="ECO:0000256" key="2">
    <source>
        <dbReference type="ARBA" id="ARBA00023015"/>
    </source>
</evidence>
<dbReference type="PANTHER" id="PTHR30537:SF5">
    <property type="entry name" value="HTH-TYPE TRANSCRIPTIONAL ACTIVATOR TTDR-RELATED"/>
    <property type="match status" value="1"/>
</dbReference>
<evidence type="ECO:0000313" key="6">
    <source>
        <dbReference type="EMBL" id="PVX82798.1"/>
    </source>
</evidence>
<dbReference type="RefSeq" id="WP_116611569.1">
    <property type="nucleotide sequence ID" value="NZ_QEOB01000008.1"/>
</dbReference>
<reference evidence="6 7" key="1">
    <citation type="submission" date="2018-05" db="EMBL/GenBank/DDBJ databases">
        <title>Genomic Encyclopedia of Type Strains, Phase IV (KMG-V): Genome sequencing to study the core and pangenomes of soil and plant-associated prokaryotes.</title>
        <authorList>
            <person name="Whitman W."/>
        </authorList>
    </citation>
    <scope>NUCLEOTIDE SEQUENCE [LARGE SCALE GENOMIC DNA]</scope>
    <source>
        <strain evidence="6 7">SCZa-39</strain>
    </source>
</reference>
<comment type="caution">
    <text evidence="6">The sequence shown here is derived from an EMBL/GenBank/DDBJ whole genome shotgun (WGS) entry which is preliminary data.</text>
</comment>
<keyword evidence="4" id="KW-0804">Transcription</keyword>
<dbReference type="PROSITE" id="PS50931">
    <property type="entry name" value="HTH_LYSR"/>
    <property type="match status" value="1"/>
</dbReference>
<organism evidence="6 7">
    <name type="scientific">Paraburkholderia unamae</name>
    <dbReference type="NCBI Taxonomy" id="219649"/>
    <lineage>
        <taxon>Bacteria</taxon>
        <taxon>Pseudomonadati</taxon>
        <taxon>Pseudomonadota</taxon>
        <taxon>Betaproteobacteria</taxon>
        <taxon>Burkholderiales</taxon>
        <taxon>Burkholderiaceae</taxon>
        <taxon>Paraburkholderia</taxon>
    </lineage>
</organism>
<dbReference type="InterPro" id="IPR000847">
    <property type="entry name" value="LysR_HTH_N"/>
</dbReference>
<evidence type="ECO:0000313" key="7">
    <source>
        <dbReference type="Proteomes" id="UP000245712"/>
    </source>
</evidence>
<keyword evidence="2" id="KW-0805">Transcription regulation</keyword>
<accession>A0ABX5KP47</accession>
<dbReference type="InterPro" id="IPR036390">
    <property type="entry name" value="WH_DNA-bd_sf"/>
</dbReference>
<evidence type="ECO:0000256" key="1">
    <source>
        <dbReference type="ARBA" id="ARBA00009437"/>
    </source>
</evidence>
<keyword evidence="7" id="KW-1185">Reference proteome</keyword>